<keyword evidence="1" id="KW-0479">Metal-binding</keyword>
<reference evidence="4 5" key="1">
    <citation type="journal article" date="2018" name="Nat. Ecol. Evol.">
        <title>Pezizomycetes genomes reveal the molecular basis of ectomycorrhizal truffle lifestyle.</title>
        <authorList>
            <person name="Murat C."/>
            <person name="Payen T."/>
            <person name="Noel B."/>
            <person name="Kuo A."/>
            <person name="Morin E."/>
            <person name="Chen J."/>
            <person name="Kohler A."/>
            <person name="Krizsan K."/>
            <person name="Balestrini R."/>
            <person name="Da Silva C."/>
            <person name="Montanini B."/>
            <person name="Hainaut M."/>
            <person name="Levati E."/>
            <person name="Barry K.W."/>
            <person name="Belfiori B."/>
            <person name="Cichocki N."/>
            <person name="Clum A."/>
            <person name="Dockter R.B."/>
            <person name="Fauchery L."/>
            <person name="Guy J."/>
            <person name="Iotti M."/>
            <person name="Le Tacon F."/>
            <person name="Lindquist E.A."/>
            <person name="Lipzen A."/>
            <person name="Malagnac F."/>
            <person name="Mello A."/>
            <person name="Molinier V."/>
            <person name="Miyauchi S."/>
            <person name="Poulain J."/>
            <person name="Riccioni C."/>
            <person name="Rubini A."/>
            <person name="Sitrit Y."/>
            <person name="Splivallo R."/>
            <person name="Traeger S."/>
            <person name="Wang M."/>
            <person name="Zifcakova L."/>
            <person name="Wipf D."/>
            <person name="Zambonelli A."/>
            <person name="Paolocci F."/>
            <person name="Nowrousian M."/>
            <person name="Ottonello S."/>
            <person name="Baldrian P."/>
            <person name="Spatafora J.W."/>
            <person name="Henrissat B."/>
            <person name="Nagy L.G."/>
            <person name="Aury J.M."/>
            <person name="Wincker P."/>
            <person name="Grigoriev I.V."/>
            <person name="Bonfante P."/>
            <person name="Martin F.M."/>
        </authorList>
    </citation>
    <scope>NUCLEOTIDE SEQUENCE [LARGE SCALE GENOMIC DNA]</scope>
    <source>
        <strain evidence="4 5">ATCC MYA-4762</strain>
    </source>
</reference>
<dbReference type="SUPFAM" id="SSF57756">
    <property type="entry name" value="Retrovirus zinc finger-like domains"/>
    <property type="match status" value="1"/>
</dbReference>
<dbReference type="Pfam" id="PF00098">
    <property type="entry name" value="zf-CCHC"/>
    <property type="match status" value="1"/>
</dbReference>
<keyword evidence="1" id="KW-0862">Zinc</keyword>
<evidence type="ECO:0000259" key="3">
    <source>
        <dbReference type="PROSITE" id="PS50158"/>
    </source>
</evidence>
<dbReference type="Pfam" id="PF19259">
    <property type="entry name" value="Ty3_capsid"/>
    <property type="match status" value="1"/>
</dbReference>
<accession>A0A3N4LLI5</accession>
<organism evidence="4 5">
    <name type="scientific">Terfezia boudieri ATCC MYA-4762</name>
    <dbReference type="NCBI Taxonomy" id="1051890"/>
    <lineage>
        <taxon>Eukaryota</taxon>
        <taxon>Fungi</taxon>
        <taxon>Dikarya</taxon>
        <taxon>Ascomycota</taxon>
        <taxon>Pezizomycotina</taxon>
        <taxon>Pezizomycetes</taxon>
        <taxon>Pezizales</taxon>
        <taxon>Pezizaceae</taxon>
        <taxon>Terfezia</taxon>
    </lineage>
</organism>
<dbReference type="InterPro" id="IPR036875">
    <property type="entry name" value="Znf_CCHC_sf"/>
</dbReference>
<proteinExistence type="predicted"/>
<feature type="domain" description="CCHC-type" evidence="3">
    <location>
        <begin position="228"/>
        <end position="243"/>
    </location>
</feature>
<evidence type="ECO:0000313" key="4">
    <source>
        <dbReference type="EMBL" id="RPB23656.1"/>
    </source>
</evidence>
<evidence type="ECO:0000313" key="5">
    <source>
        <dbReference type="Proteomes" id="UP000267821"/>
    </source>
</evidence>
<feature type="compositionally biased region" description="Polar residues" evidence="2">
    <location>
        <begin position="268"/>
        <end position="287"/>
    </location>
</feature>
<dbReference type="GO" id="GO:0008270">
    <property type="term" value="F:zinc ion binding"/>
    <property type="evidence" value="ECO:0007669"/>
    <property type="project" value="UniProtKB-KW"/>
</dbReference>
<evidence type="ECO:0000256" key="2">
    <source>
        <dbReference type="SAM" id="MobiDB-lite"/>
    </source>
</evidence>
<feature type="region of interest" description="Disordered" evidence="2">
    <location>
        <begin position="268"/>
        <end position="294"/>
    </location>
</feature>
<dbReference type="InterPro" id="IPR045358">
    <property type="entry name" value="Ty3_capsid"/>
</dbReference>
<keyword evidence="5" id="KW-1185">Reference proteome</keyword>
<dbReference type="InParanoid" id="A0A3N4LLI5"/>
<gene>
    <name evidence="4" type="ORF">L211DRAFT_880883</name>
</gene>
<evidence type="ECO:0000256" key="1">
    <source>
        <dbReference type="PROSITE-ProRule" id="PRU00047"/>
    </source>
</evidence>
<name>A0A3N4LLI5_9PEZI</name>
<dbReference type="Proteomes" id="UP000267821">
    <property type="component" value="Unassembled WGS sequence"/>
</dbReference>
<dbReference type="GO" id="GO:0003676">
    <property type="term" value="F:nucleic acid binding"/>
    <property type="evidence" value="ECO:0007669"/>
    <property type="project" value="InterPro"/>
</dbReference>
<sequence length="294" mass="32976">MAYVHLFKPENFSGEKNTIQVEDFLDTLELSFPCLDSITDAAKKERAKVLALQSHLEGEAKQFWVTLKADKKASFEAASNALKQRFQVQNTGLEEWAEKAQAISNLNNLSQGGLSGEKCSSGDAYDFPNVIKAYAKCTKSLRRKELTSNRLEEQKNVMKSNTELMLETVKTNSQMVYQVGEILKELKLSRQVEKEGTNRGGYQPIAGTAFRQQSTQGRMFRPRTEAVCFSCGIPGHRSNECRSLNPLPREEQDKLRTTFMRNLITQAGGNQSLSNPNQHQLSTQSPSDRNRGSS</sequence>
<protein>
    <recommendedName>
        <fullName evidence="3">CCHC-type domain-containing protein</fullName>
    </recommendedName>
</protein>
<dbReference type="OrthoDB" id="5490231at2759"/>
<dbReference type="PROSITE" id="PS50158">
    <property type="entry name" value="ZF_CCHC"/>
    <property type="match status" value="1"/>
</dbReference>
<dbReference type="InterPro" id="IPR001878">
    <property type="entry name" value="Znf_CCHC"/>
</dbReference>
<dbReference type="SMART" id="SM00343">
    <property type="entry name" value="ZnF_C2HC"/>
    <property type="match status" value="1"/>
</dbReference>
<dbReference type="EMBL" id="ML121545">
    <property type="protein sequence ID" value="RPB23656.1"/>
    <property type="molecule type" value="Genomic_DNA"/>
</dbReference>
<keyword evidence="1" id="KW-0863">Zinc-finger</keyword>
<dbReference type="AlphaFoldDB" id="A0A3N4LLI5"/>